<dbReference type="InterPro" id="IPR029030">
    <property type="entry name" value="Caspase-like_dom_sf"/>
</dbReference>
<dbReference type="SMART" id="SM00671">
    <property type="entry name" value="SEL1"/>
    <property type="match status" value="5"/>
</dbReference>
<dbReference type="SUPFAM" id="SSF52129">
    <property type="entry name" value="Caspase-like"/>
    <property type="match status" value="1"/>
</dbReference>
<dbReference type="InterPro" id="IPR011600">
    <property type="entry name" value="Pept_C14_caspase"/>
</dbReference>
<dbReference type="KEGG" id="pstg:E8M01_07245"/>
<dbReference type="OrthoDB" id="9816009at2"/>
<dbReference type="Gene3D" id="3.40.50.1460">
    <property type="match status" value="1"/>
</dbReference>
<dbReference type="Gene3D" id="1.25.40.10">
    <property type="entry name" value="Tetratricopeptide repeat domain"/>
    <property type="match status" value="1"/>
</dbReference>
<keyword evidence="1" id="KW-0732">Signal</keyword>
<dbReference type="GO" id="GO:0006508">
    <property type="term" value="P:proteolysis"/>
    <property type="evidence" value="ECO:0007669"/>
    <property type="project" value="InterPro"/>
</dbReference>
<dbReference type="AlphaFoldDB" id="A0A4D7AW11"/>
<evidence type="ECO:0000313" key="4">
    <source>
        <dbReference type="Proteomes" id="UP000298781"/>
    </source>
</evidence>
<dbReference type="GO" id="GO:0004197">
    <property type="term" value="F:cysteine-type endopeptidase activity"/>
    <property type="evidence" value="ECO:0007669"/>
    <property type="project" value="InterPro"/>
</dbReference>
<dbReference type="PANTHER" id="PTHR22576:SF37">
    <property type="entry name" value="MUCOSA-ASSOCIATED LYMPHOID TISSUE LYMPHOMA TRANSLOCATION PROTEIN 1"/>
    <property type="match status" value="1"/>
</dbReference>
<dbReference type="Pfam" id="PF00656">
    <property type="entry name" value="Peptidase_C14"/>
    <property type="match status" value="1"/>
</dbReference>
<dbReference type="PROSITE" id="PS50208">
    <property type="entry name" value="CASPASE_P20"/>
    <property type="match status" value="1"/>
</dbReference>
<organism evidence="3 4">
    <name type="scientific">Phreatobacter stygius</name>
    <dbReference type="NCBI Taxonomy" id="1940610"/>
    <lineage>
        <taxon>Bacteria</taxon>
        <taxon>Pseudomonadati</taxon>
        <taxon>Pseudomonadota</taxon>
        <taxon>Alphaproteobacteria</taxon>
        <taxon>Hyphomicrobiales</taxon>
        <taxon>Phreatobacteraceae</taxon>
        <taxon>Phreatobacter</taxon>
    </lineage>
</organism>
<feature type="domain" description="Caspase family p20" evidence="2">
    <location>
        <begin position="42"/>
        <end position="171"/>
    </location>
</feature>
<sequence length="885" mass="96521">MIAQRDRFRTATRRFARMLATAAAVVLATFWMVQAAAAQAPAKRVALVIGNSEYAHLPRLKNPTNDVREVVAVLRSAQFEVIYGRDLTRVQFEELVKTFLRSVESADVSLIYYSGHGVHVADHNYLIPIDAKLSTPYDVEIETIRVDNIYRYIRETTKVQLIFLDACRDNPFNAEQYWIADRLERAAGNRGLARPASTSSPAGALSGNGSLFAFSTEPRQVAYDGSGDLSHYTQAFVRRALTPNLELRQMLTQVRRDVITATNGQQRPWENSSLVDDFFMLRLPGAPSTAAIHRLNIVAGSGGAPIDLPTPRSPSGAPLTIAFDRIPETGRLLVDGRPVQAGSPIPAARLPHLTFDPGAAPAGHVELLTYAVSDPWKQSSQGAIAVSVTEAAQMARSSATRLAQQTRPVAPPPRHQEAHAYVASLQRLSPEAPIGVGPVPLRLPEVRVPPGGETLNVTVNEVPATGMLRAGDRVVEAGSTLPLAEIASLTFEPQIGTQGRTQSFRLTFDTGERRTASGFAARPVIHPCDTAAAEPFDLQGVAPGRLPNEIDPPAALRACGEAMRQYPAIARFEFQLGRAHLAARAVAEGWRHAEAAADRGHVRALYQIGYLNRLGVGRPASEAAAVEMFKRGADRGDPYSIYDYGKALFYGRGVDKDVGNGLAMMLRAADLGHTYAMNELGYIFTSGSGMTADTERGMRFYQAGVERRDIYSFNNVGVAYLRGTGVPRDVRKAMDYFVRAASGGHPYAPTNVARLYRDGAGVPRNEALAATWFERGAERGDYWGAFDRGRLALQGAGRLRNNVDAGYYFALATALNRPGVGDPDNNARQLLHRLPEDDKRKVEQRLLRQLTGADAAAVSAASLEDRLVALARRSWEQRNPRIDLF</sequence>
<feature type="signal peptide" evidence="1">
    <location>
        <begin position="1"/>
        <end position="37"/>
    </location>
</feature>
<dbReference type="EMBL" id="CP039690">
    <property type="protein sequence ID" value="QCI64061.1"/>
    <property type="molecule type" value="Genomic_DNA"/>
</dbReference>
<evidence type="ECO:0000259" key="2">
    <source>
        <dbReference type="PROSITE" id="PS50208"/>
    </source>
</evidence>
<dbReference type="Proteomes" id="UP000298781">
    <property type="component" value="Chromosome"/>
</dbReference>
<dbReference type="InterPro" id="IPR011990">
    <property type="entry name" value="TPR-like_helical_dom_sf"/>
</dbReference>
<dbReference type="PANTHER" id="PTHR22576">
    <property type="entry name" value="MUCOSA ASSOCIATED LYMPHOID TISSUE LYMPHOMA TRANSLOCATION PROTEIN 1/PARACASPASE"/>
    <property type="match status" value="1"/>
</dbReference>
<protein>
    <submittedName>
        <fullName evidence="3">Peptidase</fullName>
    </submittedName>
</protein>
<proteinExistence type="predicted"/>
<dbReference type="InterPro" id="IPR001309">
    <property type="entry name" value="Pept_C14_p20"/>
</dbReference>
<accession>A0A4D7AW11</accession>
<evidence type="ECO:0000313" key="3">
    <source>
        <dbReference type="EMBL" id="QCI64061.1"/>
    </source>
</evidence>
<dbReference type="RefSeq" id="WP_136959517.1">
    <property type="nucleotide sequence ID" value="NZ_CP039690.1"/>
</dbReference>
<feature type="chain" id="PRO_5020696854" evidence="1">
    <location>
        <begin position="38"/>
        <end position="885"/>
    </location>
</feature>
<keyword evidence="4" id="KW-1185">Reference proteome</keyword>
<gene>
    <name evidence="3" type="ORF">E8M01_07245</name>
</gene>
<dbReference type="InterPro" id="IPR052039">
    <property type="entry name" value="Caspase-related_regulators"/>
</dbReference>
<evidence type="ECO:0000256" key="1">
    <source>
        <dbReference type="SAM" id="SignalP"/>
    </source>
</evidence>
<dbReference type="Pfam" id="PF08238">
    <property type="entry name" value="Sel1"/>
    <property type="match status" value="5"/>
</dbReference>
<dbReference type="SUPFAM" id="SSF81901">
    <property type="entry name" value="HCP-like"/>
    <property type="match status" value="1"/>
</dbReference>
<dbReference type="InterPro" id="IPR006597">
    <property type="entry name" value="Sel1-like"/>
</dbReference>
<reference evidence="3 4" key="1">
    <citation type="submission" date="2019-04" db="EMBL/GenBank/DDBJ databases">
        <title>Phreatobacter aquaticus sp. nov.</title>
        <authorList>
            <person name="Choi A."/>
        </authorList>
    </citation>
    <scope>NUCLEOTIDE SEQUENCE [LARGE SCALE GENOMIC DNA]</scope>
    <source>
        <strain evidence="3 4">KCTC 52518</strain>
    </source>
</reference>
<name>A0A4D7AW11_9HYPH</name>